<reference evidence="2" key="2">
    <citation type="submission" date="2015-07" db="EMBL/GenBank/DDBJ databases">
        <authorList>
            <person name="Noorani M."/>
        </authorList>
    </citation>
    <scope>NUCLEOTIDE SEQUENCE</scope>
    <source>
        <strain evidence="2">Yugu1</strain>
    </source>
</reference>
<dbReference type="EMBL" id="CM003529">
    <property type="protein sequence ID" value="RCV09979.1"/>
    <property type="molecule type" value="Genomic_DNA"/>
</dbReference>
<feature type="region of interest" description="Disordered" evidence="1">
    <location>
        <begin position="30"/>
        <end position="78"/>
    </location>
</feature>
<dbReference type="AlphaFoldDB" id="A0A368PWF9"/>
<sequence length="173" mass="20655">MLRRFWARLRGIQMPGSFLIRRRSVSGEAAELPPAVKKVPGGRRRRRRYRRPRRRQNQAEEPSREPEKKPPPPLLMVDDLPVPEEQKLQYKEYCRARAGYPENVTFCHICFFDKLKYDGGKFPDSKSFLHYSKHEGSHLCCPWNECLVRVSTHRERQLHIHFCHVEPAGWWDY</sequence>
<reference evidence="2" key="1">
    <citation type="journal article" date="2012" name="Nat. Biotechnol.">
        <title>Reference genome sequence of the model plant Setaria.</title>
        <authorList>
            <person name="Bennetzen J.L."/>
            <person name="Schmutz J."/>
            <person name="Wang H."/>
            <person name="Percifield R."/>
            <person name="Hawkins J."/>
            <person name="Pontaroli A.C."/>
            <person name="Estep M."/>
            <person name="Feng L."/>
            <person name="Vaughn J.N."/>
            <person name="Grimwood J."/>
            <person name="Jenkins J."/>
            <person name="Barry K."/>
            <person name="Lindquist E."/>
            <person name="Hellsten U."/>
            <person name="Deshpande S."/>
            <person name="Wang X."/>
            <person name="Wu X."/>
            <person name="Mitros T."/>
            <person name="Triplett J."/>
            <person name="Yang X."/>
            <person name="Ye C.Y."/>
            <person name="Mauro-Herrera M."/>
            <person name="Wang L."/>
            <person name="Li P."/>
            <person name="Sharma M."/>
            <person name="Sharma R."/>
            <person name="Ronald P.C."/>
            <person name="Panaud O."/>
            <person name="Kellogg E.A."/>
            <person name="Brutnell T.P."/>
            <person name="Doust A.N."/>
            <person name="Tuskan G.A."/>
            <person name="Rokhsar D."/>
            <person name="Devos K.M."/>
        </authorList>
    </citation>
    <scope>NUCLEOTIDE SEQUENCE [LARGE SCALE GENOMIC DNA]</scope>
    <source>
        <strain evidence="2">Yugu1</strain>
    </source>
</reference>
<evidence type="ECO:0000256" key="1">
    <source>
        <dbReference type="SAM" id="MobiDB-lite"/>
    </source>
</evidence>
<organism evidence="2">
    <name type="scientific">Setaria italica</name>
    <name type="common">Foxtail millet</name>
    <name type="synonym">Panicum italicum</name>
    <dbReference type="NCBI Taxonomy" id="4555"/>
    <lineage>
        <taxon>Eukaryota</taxon>
        <taxon>Viridiplantae</taxon>
        <taxon>Streptophyta</taxon>
        <taxon>Embryophyta</taxon>
        <taxon>Tracheophyta</taxon>
        <taxon>Spermatophyta</taxon>
        <taxon>Magnoliopsida</taxon>
        <taxon>Liliopsida</taxon>
        <taxon>Poales</taxon>
        <taxon>Poaceae</taxon>
        <taxon>PACMAD clade</taxon>
        <taxon>Panicoideae</taxon>
        <taxon>Panicodae</taxon>
        <taxon>Paniceae</taxon>
        <taxon>Cenchrinae</taxon>
        <taxon>Setaria</taxon>
    </lineage>
</organism>
<feature type="compositionally biased region" description="Basic residues" evidence="1">
    <location>
        <begin position="40"/>
        <end position="56"/>
    </location>
</feature>
<name>A0A368PWF9_SETIT</name>
<proteinExistence type="predicted"/>
<evidence type="ECO:0000313" key="2">
    <source>
        <dbReference type="EMBL" id="RCV09979.1"/>
    </source>
</evidence>
<feature type="compositionally biased region" description="Basic and acidic residues" evidence="1">
    <location>
        <begin position="57"/>
        <end position="70"/>
    </location>
</feature>
<gene>
    <name evidence="2" type="ORF">SETIT_2G074400v2</name>
</gene>
<accession>A0A368PWF9</accession>
<protein>
    <submittedName>
        <fullName evidence="2">Uncharacterized protein</fullName>
    </submittedName>
</protein>